<dbReference type="InterPro" id="IPR036938">
    <property type="entry name" value="PAP2/HPO_sf"/>
</dbReference>
<dbReference type="EMBL" id="WNKX01000046">
    <property type="protein sequence ID" value="MTW14462.1"/>
    <property type="molecule type" value="Genomic_DNA"/>
</dbReference>
<dbReference type="OrthoDB" id="7348799at2"/>
<feature type="transmembrane region" description="Helical" evidence="1">
    <location>
        <begin position="200"/>
        <end position="221"/>
    </location>
</feature>
<evidence type="ECO:0000259" key="2">
    <source>
        <dbReference type="Pfam" id="PF01569"/>
    </source>
</evidence>
<keyword evidence="1" id="KW-1133">Transmembrane helix</keyword>
<evidence type="ECO:0000313" key="4">
    <source>
        <dbReference type="Proteomes" id="UP000472320"/>
    </source>
</evidence>
<protein>
    <submittedName>
        <fullName evidence="3">Phosphatase PAP2 family protein</fullName>
    </submittedName>
</protein>
<proteinExistence type="predicted"/>
<feature type="domain" description="Phosphatidic acid phosphatase type 2/haloperoxidase" evidence="2">
    <location>
        <begin position="96"/>
        <end position="222"/>
    </location>
</feature>
<feature type="transmembrane region" description="Helical" evidence="1">
    <location>
        <begin position="175"/>
        <end position="194"/>
    </location>
</feature>
<dbReference type="InterPro" id="IPR000326">
    <property type="entry name" value="PAP2/HPO"/>
</dbReference>
<dbReference type="RefSeq" id="WP_155457398.1">
    <property type="nucleotide sequence ID" value="NZ_WNKX01000046.1"/>
</dbReference>
<keyword evidence="1" id="KW-0812">Transmembrane</keyword>
<feature type="transmembrane region" description="Helical" evidence="1">
    <location>
        <begin position="59"/>
        <end position="80"/>
    </location>
</feature>
<reference evidence="3 4" key="1">
    <citation type="submission" date="2019-11" db="EMBL/GenBank/DDBJ databases">
        <title>Type strains purchased from KCTC, JCM and DSMZ.</title>
        <authorList>
            <person name="Lu H."/>
        </authorList>
    </citation>
    <scope>NUCLEOTIDE SEQUENCE [LARGE SCALE GENOMIC DNA]</scope>
    <source>
        <strain evidence="3 4">JCM 31587</strain>
    </source>
</reference>
<sequence length="241" mass="26401">MTRKTGWCLLALAASAALILWIGQFTDIDLHLADMSFDRARGVFPLQHAWFAEKFNHEILKVVLTCLACAAVGVAVWDAWRPHLNWAPSRRLGVRVLGLSAVSVPLIISLLKRGSTSHCPWDVARYGGDAPYIRLLELMPSGISSGHCLPGGHASSALWLIALAAFWMPGQPRKAFGVATLTMAFALSVGFVQQLRGAHFLTHTLWSAWIACVIVLANYVLAKRQLFGYSSVPRNATLSKR</sequence>
<evidence type="ECO:0000313" key="3">
    <source>
        <dbReference type="EMBL" id="MTW14462.1"/>
    </source>
</evidence>
<dbReference type="Proteomes" id="UP000472320">
    <property type="component" value="Unassembled WGS sequence"/>
</dbReference>
<dbReference type="CDD" id="cd03396">
    <property type="entry name" value="PAP2_like_6"/>
    <property type="match status" value="1"/>
</dbReference>
<organism evidence="3 4">
    <name type="scientific">Massilia eburnea</name>
    <dbReference type="NCBI Taxonomy" id="1776165"/>
    <lineage>
        <taxon>Bacteria</taxon>
        <taxon>Pseudomonadati</taxon>
        <taxon>Pseudomonadota</taxon>
        <taxon>Betaproteobacteria</taxon>
        <taxon>Burkholderiales</taxon>
        <taxon>Oxalobacteraceae</taxon>
        <taxon>Telluria group</taxon>
        <taxon>Massilia</taxon>
    </lineage>
</organism>
<feature type="transmembrane region" description="Helical" evidence="1">
    <location>
        <begin position="149"/>
        <end position="168"/>
    </location>
</feature>
<feature type="transmembrane region" description="Helical" evidence="1">
    <location>
        <begin position="92"/>
        <end position="111"/>
    </location>
</feature>
<dbReference type="AlphaFoldDB" id="A0A6L6QQ08"/>
<gene>
    <name evidence="3" type="ORF">GM658_27990</name>
</gene>
<accession>A0A6L6QQ08</accession>
<dbReference type="SUPFAM" id="SSF48317">
    <property type="entry name" value="Acid phosphatase/Vanadium-dependent haloperoxidase"/>
    <property type="match status" value="1"/>
</dbReference>
<name>A0A6L6QQ08_9BURK</name>
<evidence type="ECO:0000256" key="1">
    <source>
        <dbReference type="SAM" id="Phobius"/>
    </source>
</evidence>
<dbReference type="Pfam" id="PF01569">
    <property type="entry name" value="PAP2"/>
    <property type="match status" value="1"/>
</dbReference>
<keyword evidence="1" id="KW-0472">Membrane</keyword>
<keyword evidence="4" id="KW-1185">Reference proteome</keyword>
<comment type="caution">
    <text evidence="3">The sequence shown here is derived from an EMBL/GenBank/DDBJ whole genome shotgun (WGS) entry which is preliminary data.</text>
</comment>